<evidence type="ECO:0000313" key="6">
    <source>
        <dbReference type="Proteomes" id="UP000503540"/>
    </source>
</evidence>
<dbReference type="Gene3D" id="1.10.10.10">
    <property type="entry name" value="Winged helix-like DNA-binding domain superfamily/Winged helix DNA-binding domain"/>
    <property type="match status" value="1"/>
</dbReference>
<protein>
    <submittedName>
        <fullName evidence="5">MarR family transcriptional regulator</fullName>
    </submittedName>
</protein>
<dbReference type="GO" id="GO:0003700">
    <property type="term" value="F:DNA-binding transcription factor activity"/>
    <property type="evidence" value="ECO:0007669"/>
    <property type="project" value="InterPro"/>
</dbReference>
<dbReference type="KEGG" id="nah:F5544_27365"/>
<dbReference type="PROSITE" id="PS50995">
    <property type="entry name" value="HTH_MARR_2"/>
    <property type="match status" value="1"/>
</dbReference>
<evidence type="ECO:0000256" key="1">
    <source>
        <dbReference type="ARBA" id="ARBA00023015"/>
    </source>
</evidence>
<dbReference type="InterPro" id="IPR036388">
    <property type="entry name" value="WH-like_DNA-bd_sf"/>
</dbReference>
<dbReference type="GO" id="GO:0003677">
    <property type="term" value="F:DNA binding"/>
    <property type="evidence" value="ECO:0007669"/>
    <property type="project" value="UniProtKB-KW"/>
</dbReference>
<dbReference type="AlphaFoldDB" id="A0A6G9YJT2"/>
<organism evidence="5 6">
    <name type="scientific">Nocardia arthritidis</name>
    <dbReference type="NCBI Taxonomy" id="228602"/>
    <lineage>
        <taxon>Bacteria</taxon>
        <taxon>Bacillati</taxon>
        <taxon>Actinomycetota</taxon>
        <taxon>Actinomycetes</taxon>
        <taxon>Mycobacteriales</taxon>
        <taxon>Nocardiaceae</taxon>
        <taxon>Nocardia</taxon>
    </lineage>
</organism>
<evidence type="ECO:0000256" key="3">
    <source>
        <dbReference type="ARBA" id="ARBA00023163"/>
    </source>
</evidence>
<dbReference type="PANTHER" id="PTHR42756:SF1">
    <property type="entry name" value="TRANSCRIPTIONAL REPRESSOR OF EMRAB OPERON"/>
    <property type="match status" value="1"/>
</dbReference>
<feature type="domain" description="HTH marR-type" evidence="4">
    <location>
        <begin position="46"/>
        <end position="191"/>
    </location>
</feature>
<keyword evidence="1" id="KW-0805">Transcription regulation</keyword>
<proteinExistence type="predicted"/>
<dbReference type="Pfam" id="PF12802">
    <property type="entry name" value="MarR_2"/>
    <property type="match status" value="1"/>
</dbReference>
<name>A0A6G9YJT2_9NOCA</name>
<evidence type="ECO:0000256" key="2">
    <source>
        <dbReference type="ARBA" id="ARBA00023125"/>
    </source>
</evidence>
<evidence type="ECO:0000313" key="5">
    <source>
        <dbReference type="EMBL" id="QIS13327.1"/>
    </source>
</evidence>
<dbReference type="SUPFAM" id="SSF46785">
    <property type="entry name" value="Winged helix' DNA-binding domain"/>
    <property type="match status" value="1"/>
</dbReference>
<reference evidence="5 6" key="1">
    <citation type="journal article" date="2019" name="ACS Chem. Biol.">
        <title>Identification and Mobilization of a Cryptic Antibiotic Biosynthesis Gene Locus from a Human-Pathogenic Nocardia Isolate.</title>
        <authorList>
            <person name="Herisse M."/>
            <person name="Ishida K."/>
            <person name="Porter J.L."/>
            <person name="Howden B."/>
            <person name="Hertweck C."/>
            <person name="Stinear T.P."/>
            <person name="Pidot S.J."/>
        </authorList>
    </citation>
    <scope>NUCLEOTIDE SEQUENCE [LARGE SCALE GENOMIC DNA]</scope>
    <source>
        <strain evidence="5 6">AUSMDU00012717</strain>
    </source>
</reference>
<dbReference type="EMBL" id="CP046172">
    <property type="protein sequence ID" value="QIS13327.1"/>
    <property type="molecule type" value="Genomic_DNA"/>
</dbReference>
<dbReference type="PANTHER" id="PTHR42756">
    <property type="entry name" value="TRANSCRIPTIONAL REGULATOR, MARR"/>
    <property type="match status" value="1"/>
</dbReference>
<keyword evidence="2" id="KW-0238">DNA-binding</keyword>
<evidence type="ECO:0000259" key="4">
    <source>
        <dbReference type="PROSITE" id="PS50995"/>
    </source>
</evidence>
<dbReference type="InterPro" id="IPR000835">
    <property type="entry name" value="HTH_MarR-typ"/>
</dbReference>
<sequence length="193" mass="21100">MRAVVISSSSSSLLDNSLANYKPSNRILSMAEDVVDAILAQWARERPDLELEAMGIAGRLGRLQAIALREIEAVFTAHGLQRGEFDVLAALRRAGTPYELNPSVLAGTLMLSRAGMTGRLDRLESAGLVRRITDTADRRAVRVALTEAGRELIDRAVTAHAANETRLLAVLSAEDRRELDRIVRLLLTSLESE</sequence>
<dbReference type="PRINTS" id="PR00598">
    <property type="entry name" value="HTHMARR"/>
</dbReference>
<dbReference type="InterPro" id="IPR036390">
    <property type="entry name" value="WH_DNA-bd_sf"/>
</dbReference>
<keyword evidence="3" id="KW-0804">Transcription</keyword>
<dbReference type="Proteomes" id="UP000503540">
    <property type="component" value="Chromosome"/>
</dbReference>
<gene>
    <name evidence="5" type="ORF">F5544_27365</name>
</gene>
<dbReference type="SMART" id="SM00347">
    <property type="entry name" value="HTH_MARR"/>
    <property type="match status" value="1"/>
</dbReference>
<accession>A0A6G9YJT2</accession>
<keyword evidence="6" id="KW-1185">Reference proteome</keyword>